<dbReference type="EMBL" id="CAJMWW010000091">
    <property type="protein sequence ID" value="CAE6439031.1"/>
    <property type="molecule type" value="Genomic_DNA"/>
</dbReference>
<dbReference type="AlphaFoldDB" id="A0A8H2XZN0"/>
<feature type="compositionally biased region" description="Basic residues" evidence="1">
    <location>
        <begin position="14"/>
        <end position="27"/>
    </location>
</feature>
<feature type="region of interest" description="Disordered" evidence="1">
    <location>
        <begin position="1"/>
        <end position="50"/>
    </location>
</feature>
<evidence type="ECO:0000313" key="2">
    <source>
        <dbReference type="EMBL" id="CAE6439031.1"/>
    </source>
</evidence>
<proteinExistence type="predicted"/>
<gene>
    <name evidence="2" type="ORF">RDB_LOCUS88757</name>
</gene>
<feature type="compositionally biased region" description="Basic and acidic residues" evidence="1">
    <location>
        <begin position="427"/>
        <end position="436"/>
    </location>
</feature>
<reference evidence="2" key="1">
    <citation type="submission" date="2021-01" db="EMBL/GenBank/DDBJ databases">
        <authorList>
            <person name="Kaushik A."/>
        </authorList>
    </citation>
    <scope>NUCLEOTIDE SEQUENCE</scope>
    <source>
        <strain evidence="2">AG3-T5</strain>
    </source>
</reference>
<feature type="region of interest" description="Disordered" evidence="1">
    <location>
        <begin position="629"/>
        <end position="651"/>
    </location>
</feature>
<organism evidence="2 3">
    <name type="scientific">Rhizoctonia solani</name>
    <dbReference type="NCBI Taxonomy" id="456999"/>
    <lineage>
        <taxon>Eukaryota</taxon>
        <taxon>Fungi</taxon>
        <taxon>Dikarya</taxon>
        <taxon>Basidiomycota</taxon>
        <taxon>Agaricomycotina</taxon>
        <taxon>Agaricomycetes</taxon>
        <taxon>Cantharellales</taxon>
        <taxon>Ceratobasidiaceae</taxon>
        <taxon>Rhizoctonia</taxon>
    </lineage>
</organism>
<sequence>MPSHIATGASGSRGKARSRFKHYHRKANSNVSNRYPRQQDTSSSNSEIEYNHSRLPFRSFSKGRNVARANLPPPPRYNQRKPWHSELPNSIWILEHGNITILRRQGAEKPKGNVPSWLADTFGSLPKKHPLRETVNDSAAMESENLALDGEDSPFAYQPPSPSRTSANTQHLAFSYHTPTKLTRVHSTPSHHMGLSSIPFAPPTFVEPTYEDHYQDMTIPLNDYDYDYDYDYESEPSAYWADIASGDHTSELALPTSGATPQFGSPQRTSSSIFLPGGHPVSPIATTPTFEVISSDDLTLLTPTHSNILAPETDEIQDALRANHPFVTSMYASSPAGSFRGLPLDALVGDRESSPHSFSTSHNISTPDVIHGQIWMSRKGALLQAPIPPRPVSSDVYKSRLLAYATAVADNMSSSGDEDLVRQQTNKRADLPEAERAANSPVTRNASSFGLPEERVLNTLSEGLALSEHSNGLAVTPGQYTRTLGPGHRAELQLAKSLATGRLAQNVAGTHTTSSVLGVSENDRSSDELAPTNLDGGFDMADTYLEDREKKYQRENMMDEFEENEALVSEYEVMQEEYDVLAADEPSDDESWLAESQRGSEAEHSVLEGDNAASIMHQAPRRDPRIQAFPMKLSQRSPVRDTTAPGENQPILSRLLPKFVSQPSRHVRPSPFAALLKKRFKGHPDTAGPMG</sequence>
<evidence type="ECO:0000313" key="3">
    <source>
        <dbReference type="Proteomes" id="UP000663841"/>
    </source>
</evidence>
<comment type="caution">
    <text evidence="2">The sequence shown here is derived from an EMBL/GenBank/DDBJ whole genome shotgun (WGS) entry which is preliminary data.</text>
</comment>
<feature type="compositionally biased region" description="Polar residues" evidence="1">
    <location>
        <begin position="28"/>
        <end position="48"/>
    </location>
</feature>
<evidence type="ECO:0000256" key="1">
    <source>
        <dbReference type="SAM" id="MobiDB-lite"/>
    </source>
</evidence>
<dbReference type="Proteomes" id="UP000663841">
    <property type="component" value="Unassembled WGS sequence"/>
</dbReference>
<accession>A0A8H2XZN0</accession>
<protein>
    <submittedName>
        <fullName evidence="2">Uncharacterized protein</fullName>
    </submittedName>
</protein>
<feature type="region of interest" description="Disordered" evidence="1">
    <location>
        <begin position="516"/>
        <end position="540"/>
    </location>
</feature>
<feature type="region of interest" description="Disordered" evidence="1">
    <location>
        <begin position="413"/>
        <end position="450"/>
    </location>
</feature>
<feature type="region of interest" description="Disordered" evidence="1">
    <location>
        <begin position="583"/>
        <end position="605"/>
    </location>
</feature>
<name>A0A8H2XZN0_9AGAM</name>